<keyword evidence="3" id="KW-1185">Reference proteome</keyword>
<comment type="caution">
    <text evidence="2">The sequence shown here is derived from an EMBL/GenBank/DDBJ whole genome shotgun (WGS) entry which is preliminary data.</text>
</comment>
<reference evidence="2 3" key="1">
    <citation type="submission" date="2021-06" db="EMBL/GenBank/DDBJ databases">
        <authorList>
            <person name="Palmer J.M."/>
        </authorList>
    </citation>
    <scope>NUCLEOTIDE SEQUENCE [LARGE SCALE GENOMIC DNA]</scope>
    <source>
        <strain evidence="2 3">MEX-2019</strain>
        <tissue evidence="2">Muscle</tissue>
    </source>
</reference>
<name>A0AAV9S8P1_9TELE</name>
<dbReference type="AlphaFoldDB" id="A0AAV9S8P1"/>
<dbReference type="Proteomes" id="UP001311232">
    <property type="component" value="Unassembled WGS sequence"/>
</dbReference>
<gene>
    <name evidence="2" type="ORF">CRENBAI_001918</name>
</gene>
<proteinExistence type="predicted"/>
<feature type="region of interest" description="Disordered" evidence="1">
    <location>
        <begin position="53"/>
        <end position="152"/>
    </location>
</feature>
<protein>
    <submittedName>
        <fullName evidence="2">Uncharacterized protein</fullName>
    </submittedName>
</protein>
<accession>A0AAV9S8P1</accession>
<dbReference type="EMBL" id="JAHHUM010000682">
    <property type="protein sequence ID" value="KAK5617671.1"/>
    <property type="molecule type" value="Genomic_DNA"/>
</dbReference>
<evidence type="ECO:0000313" key="2">
    <source>
        <dbReference type="EMBL" id="KAK5617671.1"/>
    </source>
</evidence>
<evidence type="ECO:0000256" key="1">
    <source>
        <dbReference type="SAM" id="MobiDB-lite"/>
    </source>
</evidence>
<feature type="compositionally biased region" description="Low complexity" evidence="1">
    <location>
        <begin position="137"/>
        <end position="148"/>
    </location>
</feature>
<sequence>MWYTAVALSQELVGLQHLSPRTVFSSAMEGNHFVDKEIKERPPLEMDMTCILDTDSDNESEGDKSQCEELQTCHPGPETDYHRQVYRNPGEAPSSHSARVRGSRSDKPTSICYAGADPAMDPAETQDPGAHHTPSRGPTEPEGPDTGPGHLGVIELTMNSRPKYSGVQCKAICQLTTKARLGFTTGQEL</sequence>
<evidence type="ECO:0000313" key="3">
    <source>
        <dbReference type="Proteomes" id="UP001311232"/>
    </source>
</evidence>
<organism evidence="2 3">
    <name type="scientific">Crenichthys baileyi</name>
    <name type="common">White River springfish</name>
    <dbReference type="NCBI Taxonomy" id="28760"/>
    <lineage>
        <taxon>Eukaryota</taxon>
        <taxon>Metazoa</taxon>
        <taxon>Chordata</taxon>
        <taxon>Craniata</taxon>
        <taxon>Vertebrata</taxon>
        <taxon>Euteleostomi</taxon>
        <taxon>Actinopterygii</taxon>
        <taxon>Neopterygii</taxon>
        <taxon>Teleostei</taxon>
        <taxon>Neoteleostei</taxon>
        <taxon>Acanthomorphata</taxon>
        <taxon>Ovalentaria</taxon>
        <taxon>Atherinomorphae</taxon>
        <taxon>Cyprinodontiformes</taxon>
        <taxon>Goodeidae</taxon>
        <taxon>Crenichthys</taxon>
    </lineage>
</organism>